<organism evidence="1 2">
    <name type="scientific">Nocardioides exalbidus</name>
    <dbReference type="NCBI Taxonomy" id="402596"/>
    <lineage>
        <taxon>Bacteria</taxon>
        <taxon>Bacillati</taxon>
        <taxon>Actinomycetota</taxon>
        <taxon>Actinomycetes</taxon>
        <taxon>Propionibacteriales</taxon>
        <taxon>Nocardioidaceae</taxon>
        <taxon>Nocardioides</taxon>
    </lineage>
</organism>
<reference evidence="2" key="1">
    <citation type="submission" date="2016-10" db="EMBL/GenBank/DDBJ databases">
        <authorList>
            <person name="Varghese N."/>
            <person name="Submissions S."/>
        </authorList>
    </citation>
    <scope>NUCLEOTIDE SEQUENCE [LARGE SCALE GENOMIC DNA]</scope>
    <source>
        <strain evidence="2">DSM 22017</strain>
    </source>
</reference>
<dbReference type="AlphaFoldDB" id="A0A1H4VLF4"/>
<evidence type="ECO:0000313" key="1">
    <source>
        <dbReference type="EMBL" id="SEC81847.1"/>
    </source>
</evidence>
<gene>
    <name evidence="1" type="ORF">SAMN04489844_3051</name>
</gene>
<dbReference type="EMBL" id="FNRT01000002">
    <property type="protein sequence ID" value="SEC81847.1"/>
    <property type="molecule type" value="Genomic_DNA"/>
</dbReference>
<dbReference type="STRING" id="402596.SAMN04489844_3051"/>
<protein>
    <submittedName>
        <fullName evidence="1">Uncharacterized protein</fullName>
    </submittedName>
</protein>
<proteinExistence type="predicted"/>
<evidence type="ECO:0000313" key="2">
    <source>
        <dbReference type="Proteomes" id="UP000198742"/>
    </source>
</evidence>
<keyword evidence="2" id="KW-1185">Reference proteome</keyword>
<name>A0A1H4VLF4_9ACTN</name>
<sequence>MTVSLAVLMLAPWVTVVGHELRGHRHLSEVVGRD</sequence>
<dbReference type="Proteomes" id="UP000198742">
    <property type="component" value="Unassembled WGS sequence"/>
</dbReference>
<accession>A0A1H4VLF4</accession>